<protein>
    <submittedName>
        <fullName evidence="2">Uncharacterized protein</fullName>
    </submittedName>
</protein>
<organism evidence="2 3">
    <name type="scientific">Aspergillus candidus</name>
    <dbReference type="NCBI Taxonomy" id="41067"/>
    <lineage>
        <taxon>Eukaryota</taxon>
        <taxon>Fungi</taxon>
        <taxon>Dikarya</taxon>
        <taxon>Ascomycota</taxon>
        <taxon>Pezizomycotina</taxon>
        <taxon>Eurotiomycetes</taxon>
        <taxon>Eurotiomycetidae</taxon>
        <taxon>Eurotiales</taxon>
        <taxon>Aspergillaceae</taxon>
        <taxon>Aspergillus</taxon>
        <taxon>Aspergillus subgen. Circumdati</taxon>
    </lineage>
</organism>
<proteinExistence type="predicted"/>
<evidence type="ECO:0000313" key="3">
    <source>
        <dbReference type="Proteomes" id="UP000234585"/>
    </source>
</evidence>
<dbReference type="EMBL" id="KZ559139">
    <property type="protein sequence ID" value="PLB37967.1"/>
    <property type="molecule type" value="Genomic_DNA"/>
</dbReference>
<dbReference type="RefSeq" id="XP_024671979.1">
    <property type="nucleotide sequence ID" value="XM_024816468.1"/>
</dbReference>
<reference evidence="2 3" key="1">
    <citation type="submission" date="2017-12" db="EMBL/GenBank/DDBJ databases">
        <authorList>
            <consortium name="DOE Joint Genome Institute"/>
            <person name="Haridas S."/>
            <person name="Kjaerbolling I."/>
            <person name="Vesth T.C."/>
            <person name="Frisvad J.C."/>
            <person name="Nybo J.L."/>
            <person name="Theobald S."/>
            <person name="Kuo A."/>
            <person name="Bowyer P."/>
            <person name="Matsuda Y."/>
            <person name="Mondo S."/>
            <person name="Lyhne E.K."/>
            <person name="Kogle M.E."/>
            <person name="Clum A."/>
            <person name="Lipzen A."/>
            <person name="Salamov A."/>
            <person name="Ngan C.Y."/>
            <person name="Daum C."/>
            <person name="Chiniquy J."/>
            <person name="Barry K."/>
            <person name="LaButti K."/>
            <person name="Simmons B.A."/>
            <person name="Magnuson J.K."/>
            <person name="Mortensen U.H."/>
            <person name="Larsen T.O."/>
            <person name="Grigoriev I.V."/>
            <person name="Baker S.E."/>
            <person name="Andersen M.R."/>
            <person name="Nordberg H.P."/>
            <person name="Cantor M.N."/>
            <person name="Hua S.X."/>
        </authorList>
    </citation>
    <scope>NUCLEOTIDE SEQUENCE [LARGE SCALE GENOMIC DNA]</scope>
    <source>
        <strain evidence="2 3">CBS 102.13</strain>
    </source>
</reference>
<keyword evidence="1" id="KW-0732">Signal</keyword>
<dbReference type="AlphaFoldDB" id="A0A2I2FBI2"/>
<accession>A0A2I2FBI2</accession>
<dbReference type="GeneID" id="36523628"/>
<name>A0A2I2FBI2_ASPCN</name>
<feature type="chain" id="PRO_5014197722" evidence="1">
    <location>
        <begin position="25"/>
        <end position="142"/>
    </location>
</feature>
<dbReference type="OrthoDB" id="4481863at2759"/>
<keyword evidence="3" id="KW-1185">Reference proteome</keyword>
<gene>
    <name evidence="2" type="ORF">BDW47DRAFT_125947</name>
</gene>
<feature type="signal peptide" evidence="1">
    <location>
        <begin position="1"/>
        <end position="24"/>
    </location>
</feature>
<sequence>MKPAISTTLLLSFLLTTNPPTAHAIPTQIQPQTSQIADKHTSSAWQLSLYQNTHCTGETTFYSGNGTHPCASSILNGGALAYISTVRSASKCKVTLFGDEGCSRAETVGVIVAGGEGGKEGECEVLDAVGGGTEIRSLRVVC</sequence>
<dbReference type="Proteomes" id="UP000234585">
    <property type="component" value="Unassembled WGS sequence"/>
</dbReference>
<evidence type="ECO:0000256" key="1">
    <source>
        <dbReference type="SAM" id="SignalP"/>
    </source>
</evidence>
<evidence type="ECO:0000313" key="2">
    <source>
        <dbReference type="EMBL" id="PLB37967.1"/>
    </source>
</evidence>